<dbReference type="Pfam" id="PF22669">
    <property type="entry name" value="Exo_endo_phos2"/>
    <property type="match status" value="1"/>
</dbReference>
<feature type="region of interest" description="Disordered" evidence="1">
    <location>
        <begin position="330"/>
        <end position="350"/>
    </location>
</feature>
<dbReference type="InterPro" id="IPR046985">
    <property type="entry name" value="IP5"/>
</dbReference>
<dbReference type="AlphaFoldDB" id="A0AAV5RC20"/>
<dbReference type="InterPro" id="IPR036691">
    <property type="entry name" value="Endo/exonu/phosph_ase_sf"/>
</dbReference>
<feature type="domain" description="Inositol polyphosphate-related phosphatase" evidence="2">
    <location>
        <begin position="112"/>
        <end position="478"/>
    </location>
</feature>
<dbReference type="PANTHER" id="PTHR11200:SF275">
    <property type="entry name" value="LD06095P"/>
    <property type="match status" value="1"/>
</dbReference>
<reference evidence="3 4" key="1">
    <citation type="journal article" date="2023" name="Elife">
        <title>Identification of key yeast species and microbe-microbe interactions impacting larval growth of Drosophila in the wild.</title>
        <authorList>
            <person name="Mure A."/>
            <person name="Sugiura Y."/>
            <person name="Maeda R."/>
            <person name="Honda K."/>
            <person name="Sakurai N."/>
            <person name="Takahashi Y."/>
            <person name="Watada M."/>
            <person name="Katoh T."/>
            <person name="Gotoh A."/>
            <person name="Gotoh Y."/>
            <person name="Taniguchi I."/>
            <person name="Nakamura K."/>
            <person name="Hayashi T."/>
            <person name="Katayama T."/>
            <person name="Uemura T."/>
            <person name="Hattori Y."/>
        </authorList>
    </citation>
    <scope>NUCLEOTIDE SEQUENCE [LARGE SCALE GENOMIC DNA]</scope>
    <source>
        <strain evidence="3 4">SB-73</strain>
    </source>
</reference>
<evidence type="ECO:0000313" key="3">
    <source>
        <dbReference type="EMBL" id="GMM49119.1"/>
    </source>
</evidence>
<comment type="caution">
    <text evidence="3">The sequence shown here is derived from an EMBL/GenBank/DDBJ whole genome shotgun (WGS) entry which is preliminary data.</text>
</comment>
<dbReference type="PANTHER" id="PTHR11200">
    <property type="entry name" value="INOSITOL 5-PHOSPHATASE"/>
    <property type="match status" value="1"/>
</dbReference>
<dbReference type="EMBL" id="BTGC01000001">
    <property type="protein sequence ID" value="GMM49119.1"/>
    <property type="molecule type" value="Genomic_DNA"/>
</dbReference>
<organism evidence="3 4">
    <name type="scientific">Starmerella bacillaris</name>
    <name type="common">Yeast</name>
    <name type="synonym">Candida zemplinina</name>
    <dbReference type="NCBI Taxonomy" id="1247836"/>
    <lineage>
        <taxon>Eukaryota</taxon>
        <taxon>Fungi</taxon>
        <taxon>Dikarya</taxon>
        <taxon>Ascomycota</taxon>
        <taxon>Saccharomycotina</taxon>
        <taxon>Dipodascomycetes</taxon>
        <taxon>Dipodascales</taxon>
        <taxon>Trichomonascaceae</taxon>
        <taxon>Starmerella</taxon>
    </lineage>
</organism>
<accession>A0AAV5RC20</accession>
<dbReference type="Proteomes" id="UP001362899">
    <property type="component" value="Unassembled WGS sequence"/>
</dbReference>
<evidence type="ECO:0000259" key="2">
    <source>
        <dbReference type="SMART" id="SM00128"/>
    </source>
</evidence>
<feature type="region of interest" description="Disordered" evidence="1">
    <location>
        <begin position="785"/>
        <end position="826"/>
    </location>
</feature>
<dbReference type="SMART" id="SM00128">
    <property type="entry name" value="IPPc"/>
    <property type="match status" value="1"/>
</dbReference>
<evidence type="ECO:0000256" key="1">
    <source>
        <dbReference type="SAM" id="MobiDB-lite"/>
    </source>
</evidence>
<dbReference type="GO" id="GO:0004439">
    <property type="term" value="F:phosphatidylinositol-4,5-bisphosphate 5-phosphatase activity"/>
    <property type="evidence" value="ECO:0007669"/>
    <property type="project" value="TreeGrafter"/>
</dbReference>
<feature type="compositionally biased region" description="Polar residues" evidence="1">
    <location>
        <begin position="334"/>
        <end position="349"/>
    </location>
</feature>
<dbReference type="InterPro" id="IPR000300">
    <property type="entry name" value="IPPc"/>
</dbReference>
<proteinExistence type="predicted"/>
<name>A0AAV5RC20_STABA</name>
<protein>
    <recommendedName>
        <fullName evidence="2">Inositol polyphosphate-related phosphatase domain-containing protein</fullName>
    </recommendedName>
</protein>
<dbReference type="GO" id="GO:0046856">
    <property type="term" value="P:phosphatidylinositol dephosphorylation"/>
    <property type="evidence" value="ECO:0007669"/>
    <property type="project" value="InterPro"/>
</dbReference>
<feature type="compositionally biased region" description="Low complexity" evidence="1">
    <location>
        <begin position="785"/>
        <end position="799"/>
    </location>
</feature>
<evidence type="ECO:0000313" key="4">
    <source>
        <dbReference type="Proteomes" id="UP001362899"/>
    </source>
</evidence>
<keyword evidence="4" id="KW-1185">Reference proteome</keyword>
<dbReference type="Gene3D" id="3.60.10.10">
    <property type="entry name" value="Endonuclease/exonuclease/phosphatase"/>
    <property type="match status" value="1"/>
</dbReference>
<gene>
    <name evidence="3" type="ORF">DASB73_000770</name>
</gene>
<sequence>MLVRTSSHELTLDSNHRYTLSVVGGQRNSDSWLESRRGEAFNRTLQARLVNSDVQLLFEHKPIGFISSNDSAGLASASDFIANWNMTVGPTDMQTIKVMELVKCWSQLMEKRGLDIRCCTYNCAGYLSSICLDSDNLSALVGSKESTLNKGIIVLSFQETDNLKSNLTANQQTLKLASQNAMAYLSHSHTLVSSNQLLGIMTLVFVNNNLANEVSNVETSTTSTGLLGIWANKGATLTRFNLFSDEILGGGVEFSIVNCHLSAGEDTSQLKRRRWELQEISTSFKIPNLSSNVEPVSEVDSIDSDPGSIIIEDSLDSLNLDESKEHELELSFQPDKNSTGSDSYESDTPNVKLRTAPGKMIIFMGDMNYRVLLTDEDCVGKVKRHEYTRLLAHDSLQLERRQGEILKGFQEPLITFPPTFKYEIGSKNYKDRVPSYTDRILYRTSFETIVQNYTDVDLLTSDHKPVALDMHMRFPCIDPEKRSKIIEDALKIKDEAENKARPILSVEPQQLLLKGPVLTVAGATISIRNDGTRPLHWSIECASDSLDVDAQVNSKAQIQSQLESLSADTSTSATVGVMKPLARAVTVNPTEGNISMAAPAANIRLSVQVGVHPRDLILLIKTRSGKYVEDSVHKYIAIKIDPNPSYLGRAYDDVPNQDVESHATGSVSPQLTVMKPVVTCCTYLEKQKVKDMFTRRADSALFQQVLATIDSSNELDMETLAHFDSVAPNGSTYAVAEVLLDLVRYMPWPIPQDILDYLLIFLKRIEKRLDSGSMAVWAQLLYPDTDSSDTSLPSSPNPNENDKEKDKNLKKKRSSLKDALSHIKLQ</sequence>
<feature type="compositionally biased region" description="Basic and acidic residues" evidence="1">
    <location>
        <begin position="815"/>
        <end position="826"/>
    </location>
</feature>
<dbReference type="SUPFAM" id="SSF56219">
    <property type="entry name" value="DNase I-like"/>
    <property type="match status" value="1"/>
</dbReference>